<keyword evidence="1" id="KW-0472">Membrane</keyword>
<keyword evidence="1" id="KW-1133">Transmembrane helix</keyword>
<name>A0A7T0G052_9BACT</name>
<gene>
    <name evidence="2" type="ORF">G3M70_08550</name>
</gene>
<reference evidence="2 3" key="1">
    <citation type="submission" date="2020-02" db="EMBL/GenBank/DDBJ databases">
        <title>Genomic and physiological characterization of two novel Nitrospinaceae genera.</title>
        <authorList>
            <person name="Mueller A.J."/>
            <person name="Jung M.-Y."/>
            <person name="Strachan C.R."/>
            <person name="Herbold C.W."/>
            <person name="Kirkegaard R.H."/>
            <person name="Daims H."/>
        </authorList>
    </citation>
    <scope>NUCLEOTIDE SEQUENCE [LARGE SCALE GENOMIC DNA]</scope>
    <source>
        <strain evidence="2">EB</strain>
    </source>
</reference>
<sequence>MRPNCFFAVMFSWLFVSFIKIESTGDGIRFGLLMGLLLGGVQFGCYPYIPIPFTLAGAWSIGAVIEGTVPGPILASMNKPKSA</sequence>
<keyword evidence="1" id="KW-0812">Transmembrane</keyword>
<accession>A0A7T0G052</accession>
<evidence type="ECO:0000256" key="1">
    <source>
        <dbReference type="SAM" id="Phobius"/>
    </source>
</evidence>
<dbReference type="KEGG" id="nli:G3M70_08550"/>
<dbReference type="Proteomes" id="UP000594688">
    <property type="component" value="Chromosome"/>
</dbReference>
<feature type="transmembrane region" description="Helical" evidence="1">
    <location>
        <begin position="55"/>
        <end position="75"/>
    </location>
</feature>
<dbReference type="EMBL" id="CP048685">
    <property type="protein sequence ID" value="QPJ61920.1"/>
    <property type="molecule type" value="Genomic_DNA"/>
</dbReference>
<evidence type="ECO:0000313" key="3">
    <source>
        <dbReference type="Proteomes" id="UP000594688"/>
    </source>
</evidence>
<proteinExistence type="predicted"/>
<dbReference type="AlphaFoldDB" id="A0A7T0G052"/>
<organism evidence="2 3">
    <name type="scientific">Candidatus Nitronauta litoralis</name>
    <dbReference type="NCBI Taxonomy" id="2705533"/>
    <lineage>
        <taxon>Bacteria</taxon>
        <taxon>Pseudomonadati</taxon>
        <taxon>Nitrospinota/Tectimicrobiota group</taxon>
        <taxon>Nitrospinota</taxon>
        <taxon>Nitrospinia</taxon>
        <taxon>Nitrospinales</taxon>
        <taxon>Nitrospinaceae</taxon>
        <taxon>Candidatus Nitronauta</taxon>
    </lineage>
</organism>
<evidence type="ECO:0000313" key="2">
    <source>
        <dbReference type="EMBL" id="QPJ61920.1"/>
    </source>
</evidence>
<feature type="transmembrane region" description="Helical" evidence="1">
    <location>
        <begin position="30"/>
        <end position="49"/>
    </location>
</feature>
<protein>
    <submittedName>
        <fullName evidence="2">Uncharacterized protein</fullName>
    </submittedName>
</protein>